<dbReference type="OrthoDB" id="8058536at2759"/>
<comment type="caution">
    <text evidence="1">The sequence shown here is derived from an EMBL/GenBank/DDBJ whole genome shotgun (WGS) entry which is preliminary data.</text>
</comment>
<sequence>MVVQAKLRANFYSIKTLPLFNYSYKTITSQPRIILDFGISKDDPSADLYFRSIIENGWLEWHTVFTDASKLSEAECVGIGTFHSQYNIVQKVKYPPKTRCLLGNVVLFWKPLSTPFY</sequence>
<name>A0A4C1XCY1_EUMVA</name>
<evidence type="ECO:0000313" key="1">
    <source>
        <dbReference type="EMBL" id="GBP60812.1"/>
    </source>
</evidence>
<gene>
    <name evidence="1" type="ORF">EVAR_85073_1</name>
</gene>
<evidence type="ECO:0000313" key="2">
    <source>
        <dbReference type="Proteomes" id="UP000299102"/>
    </source>
</evidence>
<protein>
    <submittedName>
        <fullName evidence="1">Uncharacterized protein</fullName>
    </submittedName>
</protein>
<accession>A0A4C1XCY1</accession>
<dbReference type="Proteomes" id="UP000299102">
    <property type="component" value="Unassembled WGS sequence"/>
</dbReference>
<dbReference type="AlphaFoldDB" id="A0A4C1XCY1"/>
<reference evidence="1 2" key="1">
    <citation type="journal article" date="2019" name="Commun. Biol.">
        <title>The bagworm genome reveals a unique fibroin gene that provides high tensile strength.</title>
        <authorList>
            <person name="Kono N."/>
            <person name="Nakamura H."/>
            <person name="Ohtoshi R."/>
            <person name="Tomita M."/>
            <person name="Numata K."/>
            <person name="Arakawa K."/>
        </authorList>
    </citation>
    <scope>NUCLEOTIDE SEQUENCE [LARGE SCALE GENOMIC DNA]</scope>
</reference>
<dbReference type="EMBL" id="BGZK01000796">
    <property type="protein sequence ID" value="GBP60812.1"/>
    <property type="molecule type" value="Genomic_DNA"/>
</dbReference>
<keyword evidence="2" id="KW-1185">Reference proteome</keyword>
<organism evidence="1 2">
    <name type="scientific">Eumeta variegata</name>
    <name type="common">Bagworm moth</name>
    <name type="synonym">Eumeta japonica</name>
    <dbReference type="NCBI Taxonomy" id="151549"/>
    <lineage>
        <taxon>Eukaryota</taxon>
        <taxon>Metazoa</taxon>
        <taxon>Ecdysozoa</taxon>
        <taxon>Arthropoda</taxon>
        <taxon>Hexapoda</taxon>
        <taxon>Insecta</taxon>
        <taxon>Pterygota</taxon>
        <taxon>Neoptera</taxon>
        <taxon>Endopterygota</taxon>
        <taxon>Lepidoptera</taxon>
        <taxon>Glossata</taxon>
        <taxon>Ditrysia</taxon>
        <taxon>Tineoidea</taxon>
        <taxon>Psychidae</taxon>
        <taxon>Oiketicinae</taxon>
        <taxon>Eumeta</taxon>
    </lineage>
</organism>
<proteinExistence type="predicted"/>